<feature type="region of interest" description="Disordered" evidence="10">
    <location>
        <begin position="265"/>
        <end position="286"/>
    </location>
</feature>
<organism evidence="14 15">
    <name type="scientific">Negadavirga shengliensis</name>
    <dbReference type="NCBI Taxonomy" id="1389218"/>
    <lineage>
        <taxon>Bacteria</taxon>
        <taxon>Pseudomonadati</taxon>
        <taxon>Bacteroidota</taxon>
        <taxon>Cytophagia</taxon>
        <taxon>Cytophagales</taxon>
        <taxon>Cyclobacteriaceae</taxon>
        <taxon>Negadavirga</taxon>
    </lineage>
</organism>
<sequence length="1023" mass="112703">MKKHHYLIVGLFWLTTQLVYAQTRTITGTVTSEEDNDPIPGVSVLIKGTGTGTATDIDGHYRLNVDAGDVVLVFSFVGLESKEIAVGNHSVINISLKPEFGQLGEVVVIGYGTAKKGDLTTAIGQLENVPRTVDRPISSAQEMLQGQVAGVTVVSNSGDPGATPRVMIRGVGTFADESPLYVVDGMPYYGGRINPNDIESMVVLKDAAAAAIYGAQAASGVIVITTKSGKSGAPKVSMDIYRGWQSAYKTPEALNAEEYAAAYTQAAQHAGGTPNPAHDPSQNPWGQVTRTNWMDEIFQTGAITNLNFQISGGSDKGRYSTSFGYHNKEGLLLNTHYELFSGRFKGEYDITDKFRVGQNIYLNHSTSRGIDTGSSYSGAIINAIYMNPAAPVYDGDGNFHGTVPFELSQFAGAYGDTYNPVALLLRPTRRHPRSNVNAISYAEYDILENLTFRSSFSMDMWTWSDKTFTPKAPEIGRPSNMNFLDESFASSSRWIWDQQLNYNKLIGKHNLGLTAVYTAQFRKEEGSDYRVQDFDREDDWFQYPGNAGAILNVPGSYAFEDALTSAIGRMTYDYDDRYFFMGSIRRDQTSRLGPETKTDYFPAVSGAWKISSESFFNSDAIQLLKLRGSWGQIGNISSVGYYAFNVPLAAGNDVILGEPGTRNRHVSLNELSNPNLRWERSETYNVGLDVSMLSNRLTLTAEYFEKYTRGLIQRNFPNPHTGVPTGPLSNVGTVLNKGLELTLGYQGQVKGLSYSINGNLATLNNELLDLDEFTGDFIQHTTHLRGTILPFRSTPGQPLYSYHLIPTEGIFQNQGQIDAYVNTQGEKIQPNARPGDLIFRDVNGDGRISDEDRVYMGNAMPDFTYGINISLEYKNFDLTVFGQGVGGVMLFNGYKHTTYNAGLQGYNLDRRVLEAWTPENPGATIPVLSTQDPNGNFGQPSDWYLEKGDYFRIRNLSVGYTLPDYMADRIRNGMGLRVYLSAENLATFTQYSGIDPEVGSGAVIDNGTFPIPRTFTVGLNLNF</sequence>
<dbReference type="Pfam" id="PF00593">
    <property type="entry name" value="TonB_dep_Rec_b-barrel"/>
    <property type="match status" value="1"/>
</dbReference>
<dbReference type="PROSITE" id="PS52016">
    <property type="entry name" value="TONB_DEPENDENT_REC_3"/>
    <property type="match status" value="1"/>
</dbReference>
<dbReference type="RefSeq" id="WP_377065145.1">
    <property type="nucleotide sequence ID" value="NZ_JBHSJJ010000006.1"/>
</dbReference>
<evidence type="ECO:0000259" key="12">
    <source>
        <dbReference type="Pfam" id="PF00593"/>
    </source>
</evidence>
<dbReference type="InterPro" id="IPR000531">
    <property type="entry name" value="Beta-barrel_TonB"/>
</dbReference>
<dbReference type="InterPro" id="IPR036942">
    <property type="entry name" value="Beta-barrel_TonB_sf"/>
</dbReference>
<feature type="chain" id="PRO_5045575603" evidence="11">
    <location>
        <begin position="22"/>
        <end position="1023"/>
    </location>
</feature>
<keyword evidence="11" id="KW-0732">Signal</keyword>
<keyword evidence="5 9" id="KW-0798">TonB box</keyword>
<feature type="domain" description="TonB-dependent receptor-like beta-barrel" evidence="12">
    <location>
        <begin position="414"/>
        <end position="985"/>
    </location>
</feature>
<name>A0ABV9T251_9BACT</name>
<keyword evidence="2 8" id="KW-0813">Transport</keyword>
<comment type="similarity">
    <text evidence="8 9">Belongs to the TonB-dependent receptor family.</text>
</comment>
<keyword evidence="4 8" id="KW-0812">Transmembrane</keyword>
<evidence type="ECO:0000256" key="6">
    <source>
        <dbReference type="ARBA" id="ARBA00023136"/>
    </source>
</evidence>
<dbReference type="Gene3D" id="2.60.40.1120">
    <property type="entry name" value="Carboxypeptidase-like, regulatory domain"/>
    <property type="match status" value="1"/>
</dbReference>
<dbReference type="InterPro" id="IPR023997">
    <property type="entry name" value="TonB-dep_OMP_SusC/RagA_CS"/>
</dbReference>
<feature type="signal peptide" evidence="11">
    <location>
        <begin position="1"/>
        <end position="21"/>
    </location>
</feature>
<keyword evidence="6 8" id="KW-0472">Membrane</keyword>
<keyword evidence="3 8" id="KW-1134">Transmembrane beta strand</keyword>
<keyword evidence="7 8" id="KW-0998">Cell outer membrane</keyword>
<evidence type="ECO:0000256" key="3">
    <source>
        <dbReference type="ARBA" id="ARBA00022452"/>
    </source>
</evidence>
<comment type="subcellular location">
    <subcellularLocation>
        <location evidence="1 8">Cell outer membrane</location>
        <topology evidence="1 8">Multi-pass membrane protein</topology>
    </subcellularLocation>
</comment>
<dbReference type="Proteomes" id="UP001595818">
    <property type="component" value="Unassembled WGS sequence"/>
</dbReference>
<dbReference type="Pfam" id="PF07715">
    <property type="entry name" value="Plug"/>
    <property type="match status" value="1"/>
</dbReference>
<dbReference type="Gene3D" id="2.40.170.20">
    <property type="entry name" value="TonB-dependent receptor, beta-barrel domain"/>
    <property type="match status" value="1"/>
</dbReference>
<dbReference type="InterPro" id="IPR037066">
    <property type="entry name" value="Plug_dom_sf"/>
</dbReference>
<feature type="domain" description="TonB-dependent receptor plug" evidence="13">
    <location>
        <begin position="134"/>
        <end position="221"/>
    </location>
</feature>
<evidence type="ECO:0000313" key="15">
    <source>
        <dbReference type="Proteomes" id="UP001595818"/>
    </source>
</evidence>
<evidence type="ECO:0000256" key="10">
    <source>
        <dbReference type="SAM" id="MobiDB-lite"/>
    </source>
</evidence>
<dbReference type="InterPro" id="IPR008969">
    <property type="entry name" value="CarboxyPept-like_regulatory"/>
</dbReference>
<dbReference type="InterPro" id="IPR023996">
    <property type="entry name" value="TonB-dep_OMP_SusC/RagA"/>
</dbReference>
<evidence type="ECO:0000256" key="7">
    <source>
        <dbReference type="ARBA" id="ARBA00023237"/>
    </source>
</evidence>
<proteinExistence type="inferred from homology"/>
<comment type="caution">
    <text evidence="14">The sequence shown here is derived from an EMBL/GenBank/DDBJ whole genome shotgun (WGS) entry which is preliminary data.</text>
</comment>
<keyword evidence="15" id="KW-1185">Reference proteome</keyword>
<dbReference type="NCBIfam" id="TIGR04057">
    <property type="entry name" value="SusC_RagA_signa"/>
    <property type="match status" value="1"/>
</dbReference>
<gene>
    <name evidence="14" type="ORF">ACFPFU_12995</name>
</gene>
<evidence type="ECO:0000313" key="14">
    <source>
        <dbReference type="EMBL" id="MFC4872606.1"/>
    </source>
</evidence>
<evidence type="ECO:0000256" key="4">
    <source>
        <dbReference type="ARBA" id="ARBA00022692"/>
    </source>
</evidence>
<dbReference type="InterPro" id="IPR039426">
    <property type="entry name" value="TonB-dep_rcpt-like"/>
</dbReference>
<dbReference type="SUPFAM" id="SSF49464">
    <property type="entry name" value="Carboxypeptidase regulatory domain-like"/>
    <property type="match status" value="1"/>
</dbReference>
<evidence type="ECO:0000256" key="9">
    <source>
        <dbReference type="RuleBase" id="RU003357"/>
    </source>
</evidence>
<evidence type="ECO:0000256" key="5">
    <source>
        <dbReference type="ARBA" id="ARBA00023077"/>
    </source>
</evidence>
<reference evidence="15" key="1">
    <citation type="journal article" date="2019" name="Int. J. Syst. Evol. Microbiol.">
        <title>The Global Catalogue of Microorganisms (GCM) 10K type strain sequencing project: providing services to taxonomists for standard genome sequencing and annotation.</title>
        <authorList>
            <consortium name="The Broad Institute Genomics Platform"/>
            <consortium name="The Broad Institute Genome Sequencing Center for Infectious Disease"/>
            <person name="Wu L."/>
            <person name="Ma J."/>
        </authorList>
    </citation>
    <scope>NUCLEOTIDE SEQUENCE [LARGE SCALE GENOMIC DNA]</scope>
    <source>
        <strain evidence="15">CGMCC 4.7466</strain>
    </source>
</reference>
<evidence type="ECO:0000256" key="2">
    <source>
        <dbReference type="ARBA" id="ARBA00022448"/>
    </source>
</evidence>
<evidence type="ECO:0000256" key="8">
    <source>
        <dbReference type="PROSITE-ProRule" id="PRU01360"/>
    </source>
</evidence>
<dbReference type="Gene3D" id="2.170.130.10">
    <property type="entry name" value="TonB-dependent receptor, plug domain"/>
    <property type="match status" value="1"/>
</dbReference>
<dbReference type="SUPFAM" id="SSF56935">
    <property type="entry name" value="Porins"/>
    <property type="match status" value="1"/>
</dbReference>
<accession>A0ABV9T251</accession>
<dbReference type="InterPro" id="IPR012910">
    <property type="entry name" value="Plug_dom"/>
</dbReference>
<evidence type="ECO:0000256" key="1">
    <source>
        <dbReference type="ARBA" id="ARBA00004571"/>
    </source>
</evidence>
<dbReference type="NCBIfam" id="TIGR04056">
    <property type="entry name" value="OMP_RagA_SusC"/>
    <property type="match status" value="1"/>
</dbReference>
<evidence type="ECO:0000259" key="13">
    <source>
        <dbReference type="Pfam" id="PF07715"/>
    </source>
</evidence>
<dbReference type="Pfam" id="PF13715">
    <property type="entry name" value="CarbopepD_reg_2"/>
    <property type="match status" value="1"/>
</dbReference>
<evidence type="ECO:0000256" key="11">
    <source>
        <dbReference type="SAM" id="SignalP"/>
    </source>
</evidence>
<protein>
    <submittedName>
        <fullName evidence="14">SusC/RagA family TonB-linked outer membrane protein</fullName>
    </submittedName>
</protein>
<dbReference type="EMBL" id="JBHSJJ010000006">
    <property type="protein sequence ID" value="MFC4872606.1"/>
    <property type="molecule type" value="Genomic_DNA"/>
</dbReference>